<keyword evidence="2" id="KW-1185">Reference proteome</keyword>
<reference evidence="1" key="1">
    <citation type="submission" date="2021-06" db="EMBL/GenBank/DDBJ databases">
        <authorList>
            <person name="Kallberg Y."/>
            <person name="Tangrot J."/>
            <person name="Rosling A."/>
        </authorList>
    </citation>
    <scope>NUCLEOTIDE SEQUENCE</scope>
    <source>
        <strain evidence="1">IN212</strain>
    </source>
</reference>
<organism evidence="1 2">
    <name type="scientific">Racocetra fulgida</name>
    <dbReference type="NCBI Taxonomy" id="60492"/>
    <lineage>
        <taxon>Eukaryota</taxon>
        <taxon>Fungi</taxon>
        <taxon>Fungi incertae sedis</taxon>
        <taxon>Mucoromycota</taxon>
        <taxon>Glomeromycotina</taxon>
        <taxon>Glomeromycetes</taxon>
        <taxon>Diversisporales</taxon>
        <taxon>Gigasporaceae</taxon>
        <taxon>Racocetra</taxon>
    </lineage>
</organism>
<dbReference type="EMBL" id="CAJVPZ010007651">
    <property type="protein sequence ID" value="CAG8589073.1"/>
    <property type="molecule type" value="Genomic_DNA"/>
</dbReference>
<name>A0A9N9C4M9_9GLOM</name>
<comment type="caution">
    <text evidence="1">The sequence shown here is derived from an EMBL/GenBank/DDBJ whole genome shotgun (WGS) entry which is preliminary data.</text>
</comment>
<dbReference type="Proteomes" id="UP000789396">
    <property type="component" value="Unassembled WGS sequence"/>
</dbReference>
<dbReference type="AlphaFoldDB" id="A0A9N9C4M9"/>
<accession>A0A9N9C4M9</accession>
<evidence type="ECO:0000313" key="2">
    <source>
        <dbReference type="Proteomes" id="UP000789396"/>
    </source>
</evidence>
<proteinExistence type="predicted"/>
<protein>
    <submittedName>
        <fullName evidence="1">11389_t:CDS:1</fullName>
    </submittedName>
</protein>
<gene>
    <name evidence="1" type="ORF">RFULGI_LOCUS6158</name>
</gene>
<sequence>MNLFILYKISKYYVLQKPHPNSPIAIYGNGAWNSTIFARSAVYEPFRPGPPETQQLSLGIEVGVLGKEVLGVEVSVLGVEIGALEIKVEMSDEETLACIAYIYVPR</sequence>
<evidence type="ECO:0000313" key="1">
    <source>
        <dbReference type="EMBL" id="CAG8589073.1"/>
    </source>
</evidence>